<dbReference type="InterPro" id="IPR013149">
    <property type="entry name" value="ADH-like_C"/>
</dbReference>
<dbReference type="InterPro" id="IPR052711">
    <property type="entry name" value="Zinc_ADH-like"/>
</dbReference>
<dbReference type="InterPro" id="IPR013154">
    <property type="entry name" value="ADH-like_N"/>
</dbReference>
<dbReference type="CDD" id="cd08276">
    <property type="entry name" value="MDR7"/>
    <property type="match status" value="1"/>
</dbReference>
<dbReference type="InterPro" id="IPR011032">
    <property type="entry name" value="GroES-like_sf"/>
</dbReference>
<reference evidence="2" key="1">
    <citation type="submission" date="2021-12" db="EMBL/GenBank/DDBJ databases">
        <title>Discovery of the Pendulisporaceae a myxobacterial family with distinct sporulation behavior and unique specialized metabolism.</title>
        <authorList>
            <person name="Garcia R."/>
            <person name="Popoff A."/>
            <person name="Bader C.D."/>
            <person name="Loehr J."/>
            <person name="Walesch S."/>
            <person name="Walt C."/>
            <person name="Boldt J."/>
            <person name="Bunk B."/>
            <person name="Haeckl F.J.F.P.J."/>
            <person name="Gunesch A.P."/>
            <person name="Birkelbach J."/>
            <person name="Nuebel U."/>
            <person name="Pietschmann T."/>
            <person name="Bach T."/>
            <person name="Mueller R."/>
        </authorList>
    </citation>
    <scope>NUCLEOTIDE SEQUENCE</scope>
    <source>
        <strain evidence="2">MSr11367</strain>
    </source>
</reference>
<dbReference type="RefSeq" id="WP_394838779.1">
    <property type="nucleotide sequence ID" value="NZ_CP089929.1"/>
</dbReference>
<dbReference type="SUPFAM" id="SSF50129">
    <property type="entry name" value="GroES-like"/>
    <property type="match status" value="1"/>
</dbReference>
<dbReference type="SMART" id="SM00829">
    <property type="entry name" value="PKS_ER"/>
    <property type="match status" value="1"/>
</dbReference>
<dbReference type="Gene3D" id="3.90.180.10">
    <property type="entry name" value="Medium-chain alcohol dehydrogenases, catalytic domain"/>
    <property type="match status" value="1"/>
</dbReference>
<dbReference type="EMBL" id="CP089983">
    <property type="protein sequence ID" value="WXB09106.1"/>
    <property type="molecule type" value="Genomic_DNA"/>
</dbReference>
<dbReference type="Pfam" id="PF08240">
    <property type="entry name" value="ADH_N"/>
    <property type="match status" value="1"/>
</dbReference>
<dbReference type="InterPro" id="IPR020843">
    <property type="entry name" value="ER"/>
</dbReference>
<gene>
    <name evidence="2" type="ORF">LVJ94_17960</name>
</gene>
<feature type="domain" description="Enoyl reductase (ER)" evidence="1">
    <location>
        <begin position="9"/>
        <end position="331"/>
    </location>
</feature>
<dbReference type="Gene3D" id="3.40.50.720">
    <property type="entry name" value="NAD(P)-binding Rossmann-like Domain"/>
    <property type="match status" value="1"/>
</dbReference>
<dbReference type="PANTHER" id="PTHR45033:SF2">
    <property type="entry name" value="ZINC-TYPE ALCOHOL DEHYDROGENASE-LIKE PROTEIN C1773.06C"/>
    <property type="match status" value="1"/>
</dbReference>
<dbReference type="InterPro" id="IPR036291">
    <property type="entry name" value="NAD(P)-bd_dom_sf"/>
</dbReference>
<protein>
    <submittedName>
        <fullName evidence="2">NAD(P)-dependent alcohol dehydrogenase</fullName>
    </submittedName>
</protein>
<evidence type="ECO:0000259" key="1">
    <source>
        <dbReference type="SMART" id="SM00829"/>
    </source>
</evidence>
<sequence length="334" mass="35250">MKIVISNGRGFDGLTLEERPVPKPDAHQLLLRMRAVSLNFRDIDVVRGAHGNQEPLIPLSDGVGEVVDVGAKVSRFAVGQRVSPTFFPDWIDGQPTAEARAGRLGWPRDGVLSEYVVVDEHAAVRAPSNLSDVEAATLPCAAVTAWDALFVSGRVVPGDTVVVQGTGGVSLFALLFAKMAGAQVIVTSSQRAKLDRALALGAAHGIDYRAEPEWDKVVLELTGGQGADHVVDVAGGEGLTRSIRAARVGGTVSLAGYVAGRTGHFDLATAFVRKTTLHPLGVGSRRTFEALARAIKVHDVRPVIDSVFPLDKAGEAFERLASGDVFGKVAISLV</sequence>
<evidence type="ECO:0000313" key="3">
    <source>
        <dbReference type="Proteomes" id="UP001374803"/>
    </source>
</evidence>
<proteinExistence type="predicted"/>
<keyword evidence="3" id="KW-1185">Reference proteome</keyword>
<dbReference type="Proteomes" id="UP001374803">
    <property type="component" value="Chromosome"/>
</dbReference>
<organism evidence="2 3">
    <name type="scientific">Pendulispora rubella</name>
    <dbReference type="NCBI Taxonomy" id="2741070"/>
    <lineage>
        <taxon>Bacteria</taxon>
        <taxon>Pseudomonadati</taxon>
        <taxon>Myxococcota</taxon>
        <taxon>Myxococcia</taxon>
        <taxon>Myxococcales</taxon>
        <taxon>Sorangiineae</taxon>
        <taxon>Pendulisporaceae</taxon>
        <taxon>Pendulispora</taxon>
    </lineage>
</organism>
<name>A0ABZ2LH52_9BACT</name>
<accession>A0ABZ2LH52</accession>
<evidence type="ECO:0000313" key="2">
    <source>
        <dbReference type="EMBL" id="WXB09106.1"/>
    </source>
</evidence>
<dbReference type="Pfam" id="PF00107">
    <property type="entry name" value="ADH_zinc_N"/>
    <property type="match status" value="1"/>
</dbReference>
<dbReference type="PANTHER" id="PTHR45033">
    <property type="match status" value="1"/>
</dbReference>
<dbReference type="SUPFAM" id="SSF51735">
    <property type="entry name" value="NAD(P)-binding Rossmann-fold domains"/>
    <property type="match status" value="1"/>
</dbReference>